<dbReference type="EMBL" id="MU971372">
    <property type="protein sequence ID" value="KAK9237231.1"/>
    <property type="molecule type" value="Genomic_DNA"/>
</dbReference>
<organism evidence="1 2">
    <name type="scientific">Lipomyces kononenkoae</name>
    <name type="common">Yeast</name>
    <dbReference type="NCBI Taxonomy" id="34357"/>
    <lineage>
        <taxon>Eukaryota</taxon>
        <taxon>Fungi</taxon>
        <taxon>Dikarya</taxon>
        <taxon>Ascomycota</taxon>
        <taxon>Saccharomycotina</taxon>
        <taxon>Lipomycetes</taxon>
        <taxon>Lipomycetales</taxon>
        <taxon>Lipomycetaceae</taxon>
        <taxon>Lipomyces</taxon>
    </lineage>
</organism>
<evidence type="ECO:0000313" key="1">
    <source>
        <dbReference type="EMBL" id="KAK9237231.1"/>
    </source>
</evidence>
<sequence>MSVHCLDDVNEQQLLQCSFVERKGLSDHSPPGMKLASDELAKRFFKCTKRPSNLHVREFGKFNQRYPLLFRDYLRSHPDSAAYYGKIKLELAKKVGDDPDAYYDIRDPVTDLIMVAAAEWGQRIAWSEPQAD</sequence>
<reference evidence="2" key="1">
    <citation type="journal article" date="2024" name="Front. Bioeng. Biotechnol.">
        <title>Genome-scale model development and genomic sequencing of the oleaginous clade Lipomyces.</title>
        <authorList>
            <person name="Czajka J.J."/>
            <person name="Han Y."/>
            <person name="Kim J."/>
            <person name="Mondo S.J."/>
            <person name="Hofstad B.A."/>
            <person name="Robles A."/>
            <person name="Haridas S."/>
            <person name="Riley R."/>
            <person name="LaButti K."/>
            <person name="Pangilinan J."/>
            <person name="Andreopoulos W."/>
            <person name="Lipzen A."/>
            <person name="Yan J."/>
            <person name="Wang M."/>
            <person name="Ng V."/>
            <person name="Grigoriev I.V."/>
            <person name="Spatafora J.W."/>
            <person name="Magnuson J.K."/>
            <person name="Baker S.E."/>
            <person name="Pomraning K.R."/>
        </authorList>
    </citation>
    <scope>NUCLEOTIDE SEQUENCE [LARGE SCALE GENOMIC DNA]</scope>
    <source>
        <strain evidence="2">CBS 7786</strain>
    </source>
</reference>
<proteinExistence type="predicted"/>
<gene>
    <name evidence="1" type="ORF">V1525DRAFT_404600</name>
</gene>
<comment type="caution">
    <text evidence="1">The sequence shown here is derived from an EMBL/GenBank/DDBJ whole genome shotgun (WGS) entry which is preliminary data.</text>
</comment>
<evidence type="ECO:0000313" key="2">
    <source>
        <dbReference type="Proteomes" id="UP001433508"/>
    </source>
</evidence>
<protein>
    <submittedName>
        <fullName evidence="1">Uncharacterized protein</fullName>
    </submittedName>
</protein>
<keyword evidence="2" id="KW-1185">Reference proteome</keyword>
<dbReference type="Proteomes" id="UP001433508">
    <property type="component" value="Unassembled WGS sequence"/>
</dbReference>
<accession>A0ACC3T0T5</accession>
<name>A0ACC3T0T5_LIPKO</name>